<feature type="transmembrane region" description="Helical" evidence="2">
    <location>
        <begin position="6"/>
        <end position="29"/>
    </location>
</feature>
<reference evidence="3 4" key="1">
    <citation type="journal article" date="2018" name="Nat. Ecol. Evol.">
        <title>Genomic signatures of mitonuclear coevolution across populations of Tigriopus californicus.</title>
        <authorList>
            <person name="Barreto F.S."/>
            <person name="Watson E.T."/>
            <person name="Lima T.G."/>
            <person name="Willett C.S."/>
            <person name="Edmands S."/>
            <person name="Li W."/>
            <person name="Burton R.S."/>
        </authorList>
    </citation>
    <scope>NUCLEOTIDE SEQUENCE [LARGE SCALE GENOMIC DNA]</scope>
    <source>
        <strain evidence="3 4">San Diego</strain>
    </source>
</reference>
<keyword evidence="2" id="KW-1133">Transmembrane helix</keyword>
<evidence type="ECO:0000313" key="4">
    <source>
        <dbReference type="Proteomes" id="UP000318571"/>
    </source>
</evidence>
<proteinExistence type="predicted"/>
<evidence type="ECO:0000313" key="3">
    <source>
        <dbReference type="EMBL" id="TRY79817.1"/>
    </source>
</evidence>
<gene>
    <name evidence="3" type="ORF">TCAL_14783</name>
</gene>
<evidence type="ECO:0000256" key="2">
    <source>
        <dbReference type="SAM" id="Phobius"/>
    </source>
</evidence>
<sequence>MESSVFQSILILLDHFVIATIGLVTLAAADNAPRYEPRYQPSYKPSYEPSYKQPSYKEEPASYQYNYEVKDEYAGLNFDANEAREGREPKYESYKPKYEPKYQPYKPTYKPAYKPAYPQPSYE</sequence>
<dbReference type="Proteomes" id="UP000318571">
    <property type="component" value="Chromosome 6"/>
</dbReference>
<feature type="compositionally biased region" description="Low complexity" evidence="1">
    <location>
        <begin position="101"/>
        <end position="123"/>
    </location>
</feature>
<organism evidence="3 4">
    <name type="scientific">Tigriopus californicus</name>
    <name type="common">Marine copepod</name>
    <dbReference type="NCBI Taxonomy" id="6832"/>
    <lineage>
        <taxon>Eukaryota</taxon>
        <taxon>Metazoa</taxon>
        <taxon>Ecdysozoa</taxon>
        <taxon>Arthropoda</taxon>
        <taxon>Crustacea</taxon>
        <taxon>Multicrustacea</taxon>
        <taxon>Hexanauplia</taxon>
        <taxon>Copepoda</taxon>
        <taxon>Harpacticoida</taxon>
        <taxon>Harpacticidae</taxon>
        <taxon>Tigriopus</taxon>
    </lineage>
</organism>
<feature type="region of interest" description="Disordered" evidence="1">
    <location>
        <begin position="35"/>
        <end position="58"/>
    </location>
</feature>
<accession>A0A553PQ58</accession>
<keyword evidence="2" id="KW-0472">Membrane</keyword>
<dbReference type="AlphaFoldDB" id="A0A553PQ58"/>
<name>A0A553PQ58_TIGCA</name>
<evidence type="ECO:0000256" key="1">
    <source>
        <dbReference type="SAM" id="MobiDB-lite"/>
    </source>
</evidence>
<dbReference type="EMBL" id="VCGU01000002">
    <property type="protein sequence ID" value="TRY79817.1"/>
    <property type="molecule type" value="Genomic_DNA"/>
</dbReference>
<comment type="caution">
    <text evidence="3">The sequence shown here is derived from an EMBL/GenBank/DDBJ whole genome shotgun (WGS) entry which is preliminary data.</text>
</comment>
<keyword evidence="4" id="KW-1185">Reference proteome</keyword>
<dbReference type="OMA" id="YKPEYPN"/>
<feature type="region of interest" description="Disordered" evidence="1">
    <location>
        <begin position="78"/>
        <end position="123"/>
    </location>
</feature>
<feature type="compositionally biased region" description="Basic and acidic residues" evidence="1">
    <location>
        <begin position="81"/>
        <end position="100"/>
    </location>
</feature>
<keyword evidence="2" id="KW-0812">Transmembrane</keyword>
<protein>
    <submittedName>
        <fullName evidence="3">Uncharacterized protein</fullName>
    </submittedName>
</protein>